<sequence length="83" mass="9297">MAQLTIDFLGSIEDDMNLYAIVEGKAMGSKVLVPTATGRLLTRNEFIKVGDANHMEVCQPVNEDHISYQKLLEFADIILQKPF</sequence>
<reference evidence="1" key="1">
    <citation type="submission" date="2024-02" db="EMBL/GenBank/DDBJ databases">
        <authorList>
            <consortium name="ELIXIR-Norway"/>
            <consortium name="Elixir Norway"/>
        </authorList>
    </citation>
    <scope>NUCLEOTIDE SEQUENCE</scope>
</reference>
<dbReference type="Proteomes" id="UP001497444">
    <property type="component" value="Chromosome 5"/>
</dbReference>
<gene>
    <name evidence="1" type="ORF">CSSPJE1EN1_LOCUS18190</name>
</gene>
<evidence type="ECO:0000313" key="1">
    <source>
        <dbReference type="EMBL" id="CAK9272712.1"/>
    </source>
</evidence>
<organism evidence="1 2">
    <name type="scientific">Sphagnum jensenii</name>
    <dbReference type="NCBI Taxonomy" id="128206"/>
    <lineage>
        <taxon>Eukaryota</taxon>
        <taxon>Viridiplantae</taxon>
        <taxon>Streptophyta</taxon>
        <taxon>Embryophyta</taxon>
        <taxon>Bryophyta</taxon>
        <taxon>Sphagnophytina</taxon>
        <taxon>Sphagnopsida</taxon>
        <taxon>Sphagnales</taxon>
        <taxon>Sphagnaceae</taxon>
        <taxon>Sphagnum</taxon>
    </lineage>
</organism>
<accession>A0ABP0X542</accession>
<proteinExistence type="predicted"/>
<dbReference type="EMBL" id="OZ020100">
    <property type="protein sequence ID" value="CAK9272712.1"/>
    <property type="molecule type" value="Genomic_DNA"/>
</dbReference>
<evidence type="ECO:0000313" key="2">
    <source>
        <dbReference type="Proteomes" id="UP001497444"/>
    </source>
</evidence>
<keyword evidence="2" id="KW-1185">Reference proteome</keyword>
<name>A0ABP0X542_9BRYO</name>
<protein>
    <submittedName>
        <fullName evidence="1">Uncharacterized protein</fullName>
    </submittedName>
</protein>